<keyword evidence="1" id="KW-0732">Signal</keyword>
<reference evidence="4" key="1">
    <citation type="submission" date="2025-08" db="UniProtKB">
        <authorList>
            <consortium name="RefSeq"/>
        </authorList>
    </citation>
    <scope>IDENTIFICATION</scope>
    <source>
        <tissue evidence="4">Testes</tissue>
    </source>
</reference>
<dbReference type="SUPFAM" id="SSF52540">
    <property type="entry name" value="P-loop containing nucleoside triphosphate hydrolases"/>
    <property type="match status" value="1"/>
</dbReference>
<dbReference type="PANTHER" id="PTHR10704:SF71">
    <property type="entry name" value="CARBOHYDRATE SULFOTRANSFERASE 1-LIKE"/>
    <property type="match status" value="1"/>
</dbReference>
<organism evidence="3 4">
    <name type="scientific">Saccoglossus kowalevskii</name>
    <name type="common">Acorn worm</name>
    <dbReference type="NCBI Taxonomy" id="10224"/>
    <lineage>
        <taxon>Eukaryota</taxon>
        <taxon>Metazoa</taxon>
        <taxon>Hemichordata</taxon>
        <taxon>Enteropneusta</taxon>
        <taxon>Harrimaniidae</taxon>
        <taxon>Saccoglossus</taxon>
    </lineage>
</organism>
<protein>
    <submittedName>
        <fullName evidence="4">Carbohydrate sulfotransferase 1-like</fullName>
    </submittedName>
</protein>
<dbReference type="Proteomes" id="UP000694865">
    <property type="component" value="Unplaced"/>
</dbReference>
<sequence length="416" mass="48164">MERRLLRTVLGLILLITIIWFLSGRNNPSYTEVILGQPRMREHVTQTNNSMIISATSNNHGFTNSFQSKRTTYVALSDDHHNVSKLSPEQEMTHLHKLASDIEQRVLNRKEGIHVLVLARLRTGSTFTSNYIAMQSDSLYLGEPEATLSSHAYDLFNDSASYVEQLQKPFYTLLGDFFDCNFNNHVLLSHTNSTRCKGLTNQRGRVHNATFTFSWITEKCRSKNMYIVKTTHMSDISKGLDTLKKYNVKVIHLVRDPRAMINSRIKYEQAHARNRYERLRRIDEMIKHYCIWLKTNVDVVIHGPDWLKKHYMIIRYEDICGRSEEILPKLRSFLDLPSNEGIIPRILKSSVDSWRNTLTFNYTAIAQDNCPDEVFKMLGYVKLKNIDQQHDSSFSLMTPSIPPINKLTVLNHDGVV</sequence>
<dbReference type="Pfam" id="PF00685">
    <property type="entry name" value="Sulfotransfer_1"/>
    <property type="match status" value="1"/>
</dbReference>
<feature type="signal peptide" evidence="1">
    <location>
        <begin position="1"/>
        <end position="24"/>
    </location>
</feature>
<gene>
    <name evidence="4" type="primary">LOC102803307</name>
</gene>
<dbReference type="InterPro" id="IPR027417">
    <property type="entry name" value="P-loop_NTPase"/>
</dbReference>
<dbReference type="Gene3D" id="3.40.50.300">
    <property type="entry name" value="P-loop containing nucleotide triphosphate hydrolases"/>
    <property type="match status" value="1"/>
</dbReference>
<dbReference type="PANTHER" id="PTHR10704">
    <property type="entry name" value="CARBOHYDRATE SULFOTRANSFERASE"/>
    <property type="match status" value="1"/>
</dbReference>
<dbReference type="InterPro" id="IPR000863">
    <property type="entry name" value="Sulfotransferase_dom"/>
</dbReference>
<evidence type="ECO:0000259" key="2">
    <source>
        <dbReference type="Pfam" id="PF00685"/>
    </source>
</evidence>
<dbReference type="GeneID" id="102803307"/>
<evidence type="ECO:0000256" key="1">
    <source>
        <dbReference type="SAM" id="SignalP"/>
    </source>
</evidence>
<feature type="chain" id="PRO_5046492026" evidence="1">
    <location>
        <begin position="25"/>
        <end position="416"/>
    </location>
</feature>
<dbReference type="InterPro" id="IPR051135">
    <property type="entry name" value="Gal/GlcNAc/GalNAc_ST"/>
</dbReference>
<keyword evidence="3" id="KW-1185">Reference proteome</keyword>
<proteinExistence type="predicted"/>
<name>A0ABM0ML59_SACKO</name>
<accession>A0ABM0ML59</accession>
<dbReference type="RefSeq" id="XP_006820750.1">
    <property type="nucleotide sequence ID" value="XM_006820687.1"/>
</dbReference>
<evidence type="ECO:0000313" key="4">
    <source>
        <dbReference type="RefSeq" id="XP_006820750.1"/>
    </source>
</evidence>
<evidence type="ECO:0000313" key="3">
    <source>
        <dbReference type="Proteomes" id="UP000694865"/>
    </source>
</evidence>
<feature type="domain" description="Sulfotransferase" evidence="2">
    <location>
        <begin position="114"/>
        <end position="368"/>
    </location>
</feature>